<dbReference type="PRINTS" id="PR00080">
    <property type="entry name" value="SDRFAMILY"/>
</dbReference>
<sequence>MSSNAAPGHGAFSLSGKVALVTGAGRGIGAEVARTLSAAGAAVMLTDIDSAGVEQVAAQIGSAGGSAVSMVQDVTREDHWEQVIAQTVARLGGLDVLVNNAGVESMSFVTDTTLEEFRRIMTVNVDGVFLGIKHAVRAMRPGGAAGRGGSIVNLSSAAGFIGTPGLSAYCASKGAVRLLTKATAVECAALKTGIRINSVHPGIVKTPMGDSVMGGMVRLGMVPDAATADAAMAMAHPVGIAEPRDVANAVLFLASDASRKTTGSEQMVDSGMTAQ</sequence>
<dbReference type="Pfam" id="PF13561">
    <property type="entry name" value="adh_short_C2"/>
    <property type="match status" value="1"/>
</dbReference>
<accession>A0ABU2WE97</accession>
<gene>
    <name evidence="3" type="ORF">RM530_02245</name>
</gene>
<evidence type="ECO:0000313" key="4">
    <source>
        <dbReference type="Proteomes" id="UP001254608"/>
    </source>
</evidence>
<comment type="similarity">
    <text evidence="1">Belongs to the short-chain dehydrogenases/reductases (SDR) family.</text>
</comment>
<keyword evidence="3" id="KW-0560">Oxidoreductase</keyword>
<dbReference type="PROSITE" id="PS00061">
    <property type="entry name" value="ADH_SHORT"/>
    <property type="match status" value="1"/>
</dbReference>
<dbReference type="NCBIfam" id="NF005559">
    <property type="entry name" value="PRK07231.1"/>
    <property type="match status" value="1"/>
</dbReference>
<dbReference type="InterPro" id="IPR036291">
    <property type="entry name" value="NAD(P)-bd_dom_sf"/>
</dbReference>
<organism evidence="3 4">
    <name type="scientific">Banduia mediterranea</name>
    <dbReference type="NCBI Taxonomy" id="3075609"/>
    <lineage>
        <taxon>Bacteria</taxon>
        <taxon>Pseudomonadati</taxon>
        <taxon>Pseudomonadota</taxon>
        <taxon>Gammaproteobacteria</taxon>
        <taxon>Nevskiales</taxon>
        <taxon>Algiphilaceae</taxon>
        <taxon>Banduia</taxon>
    </lineage>
</organism>
<evidence type="ECO:0000256" key="1">
    <source>
        <dbReference type="ARBA" id="ARBA00006484"/>
    </source>
</evidence>
<keyword evidence="4" id="KW-1185">Reference proteome</keyword>
<dbReference type="GO" id="GO:0047936">
    <property type="term" value="F:glucose 1-dehydrogenase [NAD(P)+] activity"/>
    <property type="evidence" value="ECO:0007669"/>
    <property type="project" value="UniProtKB-EC"/>
</dbReference>
<dbReference type="PANTHER" id="PTHR42820">
    <property type="entry name" value="SHORT-CHAIN DEHYDROGENASE REDUCTASE"/>
    <property type="match status" value="1"/>
</dbReference>
<reference evidence="3 4" key="1">
    <citation type="submission" date="2023-09" db="EMBL/GenBank/DDBJ databases">
        <authorList>
            <person name="Rey-Velasco X."/>
        </authorList>
    </citation>
    <scope>NUCLEOTIDE SEQUENCE [LARGE SCALE GENOMIC DNA]</scope>
    <source>
        <strain evidence="3 4">W345</strain>
    </source>
</reference>
<dbReference type="InterPro" id="IPR020904">
    <property type="entry name" value="Sc_DH/Rdtase_CS"/>
</dbReference>
<dbReference type="InterPro" id="IPR002347">
    <property type="entry name" value="SDR_fam"/>
</dbReference>
<protein>
    <submittedName>
        <fullName evidence="3">Glucose 1-dehydrogenase</fullName>
        <ecNumber evidence="3">1.1.1.47</ecNumber>
    </submittedName>
</protein>
<comment type="caution">
    <text evidence="3">The sequence shown here is derived from an EMBL/GenBank/DDBJ whole genome shotgun (WGS) entry which is preliminary data.</text>
</comment>
<dbReference type="PANTHER" id="PTHR42820:SF1">
    <property type="entry name" value="SHORT-CHAIN DEHYDROGENASE_REDUCTASE FAMILY PROTEIN"/>
    <property type="match status" value="1"/>
</dbReference>
<evidence type="ECO:0000313" key="3">
    <source>
        <dbReference type="EMBL" id="MDT0496187.1"/>
    </source>
</evidence>
<dbReference type="RefSeq" id="WP_311363576.1">
    <property type="nucleotide sequence ID" value="NZ_JAVRIC010000002.1"/>
</dbReference>
<dbReference type="PRINTS" id="PR00081">
    <property type="entry name" value="GDHRDH"/>
</dbReference>
<proteinExistence type="inferred from homology"/>
<dbReference type="EMBL" id="JAVRIC010000002">
    <property type="protein sequence ID" value="MDT0496187.1"/>
    <property type="molecule type" value="Genomic_DNA"/>
</dbReference>
<dbReference type="SUPFAM" id="SSF51735">
    <property type="entry name" value="NAD(P)-binding Rossmann-fold domains"/>
    <property type="match status" value="1"/>
</dbReference>
<dbReference type="EC" id="1.1.1.47" evidence="3"/>
<dbReference type="Proteomes" id="UP001254608">
    <property type="component" value="Unassembled WGS sequence"/>
</dbReference>
<name>A0ABU2WE97_9GAMM</name>
<evidence type="ECO:0000259" key="2">
    <source>
        <dbReference type="SMART" id="SM00822"/>
    </source>
</evidence>
<feature type="domain" description="Ketoreductase" evidence="2">
    <location>
        <begin position="17"/>
        <end position="191"/>
    </location>
</feature>
<dbReference type="Gene3D" id="3.40.50.720">
    <property type="entry name" value="NAD(P)-binding Rossmann-like Domain"/>
    <property type="match status" value="1"/>
</dbReference>
<dbReference type="SMART" id="SM00822">
    <property type="entry name" value="PKS_KR"/>
    <property type="match status" value="1"/>
</dbReference>
<dbReference type="InterPro" id="IPR057326">
    <property type="entry name" value="KR_dom"/>
</dbReference>